<sequence>MKILATGATGTFAGLVVPALVRHGIDVRAVVHDPGKRDIPLRHGAGETVTADLGDPASLRAAFDGVDGAFLITPAFAPDATKMGLNLVEAAQSAGIRKIVYNGVYHPSLPLENHASTRPIEAALYASTLDFTILQPAMYMQGLDGAYEQARRTGTLVMPWSKHAKMTYVDYRDVAEAAALAFVDDRLSFGTFELAAPGTVDRVRLAELMTEAAGRAVTAEDLPTGFTLPPGQPAGLGAMFAEYDRHGFHGGNALVLRTILRREPRTLAAYIAELGASGPGAS</sequence>
<dbReference type="InterPro" id="IPR036291">
    <property type="entry name" value="NAD(P)-bd_dom_sf"/>
</dbReference>
<dbReference type="SUPFAM" id="SSF51735">
    <property type="entry name" value="NAD(P)-binding Rossmann-fold domains"/>
    <property type="match status" value="1"/>
</dbReference>
<name>A0A0D8B5Z2_9ACTN</name>
<reference evidence="2 3" key="2">
    <citation type="journal article" date="2016" name="Genome Announc.">
        <title>Permanent Draft Genome Sequences for Two Variants of Frankia sp. Strain CpI1, the First Frankia Strain Isolated from Root Nodules of Comptonia peregrina.</title>
        <authorList>
            <person name="Oshone R."/>
            <person name="Hurst S.G.IV."/>
            <person name="Abebe-Akele F."/>
            <person name="Simpson S."/>
            <person name="Morris K."/>
            <person name="Thomas W.K."/>
            <person name="Tisa L.S."/>
        </authorList>
    </citation>
    <scope>NUCLEOTIDE SEQUENCE [LARGE SCALE GENOMIC DNA]</scope>
    <source>
        <strain evidence="3">CpI1-S</strain>
    </source>
</reference>
<dbReference type="PATRIC" id="fig|1502723.3.peg.7157"/>
<proteinExistence type="predicted"/>
<dbReference type="Gene3D" id="3.90.25.10">
    <property type="entry name" value="UDP-galactose 4-epimerase, domain 1"/>
    <property type="match status" value="1"/>
</dbReference>
<dbReference type="InterPro" id="IPR008030">
    <property type="entry name" value="NmrA-like"/>
</dbReference>
<dbReference type="Gene3D" id="3.40.50.720">
    <property type="entry name" value="NAD(P)-binding Rossmann-like Domain"/>
    <property type="match status" value="1"/>
</dbReference>
<evidence type="ECO:0000259" key="1">
    <source>
        <dbReference type="Pfam" id="PF05368"/>
    </source>
</evidence>
<evidence type="ECO:0000313" key="2">
    <source>
        <dbReference type="EMBL" id="KJE19530.1"/>
    </source>
</evidence>
<dbReference type="InterPro" id="IPR051604">
    <property type="entry name" value="Ergot_Alk_Oxidoreductase"/>
</dbReference>
<gene>
    <name evidence="2" type="ORF">FF36_06187</name>
</gene>
<feature type="domain" description="NmrA-like" evidence="1">
    <location>
        <begin position="2"/>
        <end position="225"/>
    </location>
</feature>
<dbReference type="OrthoDB" id="3510772at2"/>
<dbReference type="PANTHER" id="PTHR43162">
    <property type="match status" value="1"/>
</dbReference>
<evidence type="ECO:0000313" key="3">
    <source>
        <dbReference type="Proteomes" id="UP000032545"/>
    </source>
</evidence>
<dbReference type="EMBL" id="JYFN01000099">
    <property type="protein sequence ID" value="KJE19530.1"/>
    <property type="molecule type" value="Genomic_DNA"/>
</dbReference>
<dbReference type="RefSeq" id="WP_044888589.1">
    <property type="nucleotide sequence ID" value="NZ_JYFN01000099.1"/>
</dbReference>
<reference evidence="3" key="1">
    <citation type="submission" date="2015-02" db="EMBL/GenBank/DDBJ databases">
        <title>Draft Genome of Frankia sp. CpI1-S.</title>
        <authorList>
            <person name="Oshone R.T."/>
            <person name="Ngom M."/>
            <person name="Ghodhbane-Gtari F."/>
            <person name="Gtari M."/>
            <person name="Morris K."/>
            <person name="Thomas K."/>
            <person name="Sen A."/>
            <person name="Tisa L.S."/>
        </authorList>
    </citation>
    <scope>NUCLEOTIDE SEQUENCE [LARGE SCALE GENOMIC DNA]</scope>
    <source>
        <strain evidence="3">CpI1-S</strain>
    </source>
</reference>
<dbReference type="PANTHER" id="PTHR43162:SF1">
    <property type="entry name" value="PRESTALK A DIFFERENTIATION PROTEIN A"/>
    <property type="match status" value="1"/>
</dbReference>
<keyword evidence="3" id="KW-1185">Reference proteome</keyword>
<dbReference type="AlphaFoldDB" id="A0A0D8B5Z2"/>
<dbReference type="Pfam" id="PF05368">
    <property type="entry name" value="NmrA"/>
    <property type="match status" value="1"/>
</dbReference>
<comment type="caution">
    <text evidence="2">The sequence shown here is derived from an EMBL/GenBank/DDBJ whole genome shotgun (WGS) entry which is preliminary data.</text>
</comment>
<accession>A0A0D8B5Z2</accession>
<organism evidence="2 3">
    <name type="scientific">Frankia torreyi</name>
    <dbReference type="NCBI Taxonomy" id="1856"/>
    <lineage>
        <taxon>Bacteria</taxon>
        <taxon>Bacillati</taxon>
        <taxon>Actinomycetota</taxon>
        <taxon>Actinomycetes</taxon>
        <taxon>Frankiales</taxon>
        <taxon>Frankiaceae</taxon>
        <taxon>Frankia</taxon>
    </lineage>
</organism>
<protein>
    <submittedName>
        <fullName evidence="2">Putative nucleoside-diphosphate sugar epimerase</fullName>
    </submittedName>
</protein>
<dbReference type="Proteomes" id="UP000032545">
    <property type="component" value="Unassembled WGS sequence"/>
</dbReference>